<feature type="region of interest" description="Disordered" evidence="6">
    <location>
        <begin position="1"/>
        <end position="52"/>
    </location>
</feature>
<dbReference type="Gene3D" id="1.10.472.10">
    <property type="entry name" value="Cyclin-like"/>
    <property type="match status" value="2"/>
</dbReference>
<dbReference type="FunFam" id="1.10.472.10:FF:000167">
    <property type="entry name" value="Mitotic cyclin 6"/>
    <property type="match status" value="1"/>
</dbReference>
<keyword evidence="10" id="KW-1185">Reference proteome</keyword>
<dbReference type="InterPro" id="IPR036915">
    <property type="entry name" value="Cyclin-like_sf"/>
</dbReference>
<sequence length="456" mass="50187">MQRQSGGVTTRSAAAAQAAAALASSNPELTSLTRRCMKGEVSSGKRGKDEDFKVGEDAVVGVANTKKRAALGDISNKQPRADEAAGTKNPKVSSDGKALAAVTRGMAAAMAGPLSHTEATMQLQRSASARATSGSNPATLRFSDAEPMEAEAGQTTDGDGCGAESQIQLWKDVDAQHANDHLFCTQYVNDIYAHLRESEGKHRPNTTYMETLQRDINSTMRGILVDWLVEVAEEYHLVSDTLFLSVNYIDRCLSKYVCVRSMLQLVGVTCMLIAAKYEEIYAPPVDDFCYITDNTYTHEQVLEMERKILEVLNFELVTPTTKTFVRRFLRAAEVESGSKVEFFAYYLSELTLLDYSFLKFHPSLAAASIVLLSLFTVQRTGWTPTLEHYVGYKPSELQECTQAVNELFVGSKKSTLPAIREKYANAKCKSVSALIPSETLPDELFHDLSVYAGRHH</sequence>
<evidence type="ECO:0000256" key="6">
    <source>
        <dbReference type="SAM" id="MobiDB-lite"/>
    </source>
</evidence>
<comment type="caution">
    <text evidence="9">The sequence shown here is derived from an EMBL/GenBank/DDBJ whole genome shotgun (WGS) entry which is preliminary data.</text>
</comment>
<dbReference type="GO" id="GO:0044772">
    <property type="term" value="P:mitotic cell cycle phase transition"/>
    <property type="evidence" value="ECO:0007669"/>
    <property type="project" value="InterPro"/>
</dbReference>
<dbReference type="Pfam" id="PF00134">
    <property type="entry name" value="Cyclin_N"/>
    <property type="match status" value="1"/>
</dbReference>
<dbReference type="PIRSF" id="PIRSF001771">
    <property type="entry name" value="Cyclin_A_B_D_E"/>
    <property type="match status" value="1"/>
</dbReference>
<dbReference type="GO" id="GO:0016538">
    <property type="term" value="F:cyclin-dependent protein serine/threonine kinase regulator activity"/>
    <property type="evidence" value="ECO:0007669"/>
    <property type="project" value="InterPro"/>
</dbReference>
<dbReference type="SUPFAM" id="SSF47954">
    <property type="entry name" value="Cyclin-like"/>
    <property type="match status" value="2"/>
</dbReference>
<dbReference type="EMBL" id="LGRX02003809">
    <property type="protein sequence ID" value="KAK3281530.1"/>
    <property type="molecule type" value="Genomic_DNA"/>
</dbReference>
<dbReference type="InterPro" id="IPR046965">
    <property type="entry name" value="Cyclin_A/B-like"/>
</dbReference>
<gene>
    <name evidence="9" type="ORF">CYMTET_10686</name>
</gene>
<name>A0AAE0GNP3_9CHLO</name>
<feature type="domain" description="Cyclin C-terminal" evidence="8">
    <location>
        <begin position="319"/>
        <end position="437"/>
    </location>
</feature>
<evidence type="ECO:0000256" key="3">
    <source>
        <dbReference type="ARBA" id="ARBA00023127"/>
    </source>
</evidence>
<dbReference type="SMART" id="SM01332">
    <property type="entry name" value="Cyclin_C"/>
    <property type="match status" value="1"/>
</dbReference>
<dbReference type="Proteomes" id="UP001190700">
    <property type="component" value="Unassembled WGS sequence"/>
</dbReference>
<evidence type="ECO:0000256" key="1">
    <source>
        <dbReference type="ARBA" id="ARBA00006955"/>
    </source>
</evidence>
<keyword evidence="4" id="KW-0131">Cell cycle</keyword>
<evidence type="ECO:0000256" key="4">
    <source>
        <dbReference type="ARBA" id="ARBA00023306"/>
    </source>
</evidence>
<dbReference type="FunFam" id="1.10.472.10:FF:000013">
    <property type="entry name" value="Cyclin A1"/>
    <property type="match status" value="1"/>
</dbReference>
<organism evidence="9 10">
    <name type="scientific">Cymbomonas tetramitiformis</name>
    <dbReference type="NCBI Taxonomy" id="36881"/>
    <lineage>
        <taxon>Eukaryota</taxon>
        <taxon>Viridiplantae</taxon>
        <taxon>Chlorophyta</taxon>
        <taxon>Pyramimonadophyceae</taxon>
        <taxon>Pyramimonadales</taxon>
        <taxon>Pyramimonadaceae</taxon>
        <taxon>Cymbomonas</taxon>
    </lineage>
</organism>
<dbReference type="GO" id="GO:0051301">
    <property type="term" value="P:cell division"/>
    <property type="evidence" value="ECO:0007669"/>
    <property type="project" value="UniProtKB-KW"/>
</dbReference>
<dbReference type="AlphaFoldDB" id="A0AAE0GNP3"/>
<comment type="similarity">
    <text evidence="1">Belongs to the cyclin family. Cyclin AB subfamily.</text>
</comment>
<feature type="compositionally biased region" description="Polar residues" evidence="6">
    <location>
        <begin position="1"/>
        <end position="11"/>
    </location>
</feature>
<evidence type="ECO:0000256" key="5">
    <source>
        <dbReference type="RuleBase" id="RU000383"/>
    </source>
</evidence>
<dbReference type="SMART" id="SM00385">
    <property type="entry name" value="CYCLIN"/>
    <property type="match status" value="2"/>
</dbReference>
<evidence type="ECO:0000313" key="10">
    <source>
        <dbReference type="Proteomes" id="UP001190700"/>
    </source>
</evidence>
<evidence type="ECO:0000259" key="8">
    <source>
        <dbReference type="SMART" id="SM01332"/>
    </source>
</evidence>
<keyword evidence="2" id="KW-0132">Cell division</keyword>
<dbReference type="InterPro" id="IPR013763">
    <property type="entry name" value="Cyclin-like_dom"/>
</dbReference>
<feature type="domain" description="Cyclin-like" evidence="7">
    <location>
        <begin position="323"/>
        <end position="406"/>
    </location>
</feature>
<feature type="compositionally biased region" description="Polar residues" evidence="6">
    <location>
        <begin position="122"/>
        <end position="138"/>
    </location>
</feature>
<feature type="region of interest" description="Disordered" evidence="6">
    <location>
        <begin position="65"/>
        <end position="96"/>
    </location>
</feature>
<dbReference type="Pfam" id="PF02984">
    <property type="entry name" value="Cyclin_C"/>
    <property type="match status" value="1"/>
</dbReference>
<feature type="compositionally biased region" description="Low complexity" evidence="6">
    <location>
        <begin position="12"/>
        <end position="25"/>
    </location>
</feature>
<dbReference type="InterPro" id="IPR039361">
    <property type="entry name" value="Cyclin"/>
</dbReference>
<evidence type="ECO:0000256" key="2">
    <source>
        <dbReference type="ARBA" id="ARBA00022618"/>
    </source>
</evidence>
<keyword evidence="3 5" id="KW-0195">Cyclin</keyword>
<protein>
    <submittedName>
        <fullName evidence="9">Uncharacterized protein</fullName>
    </submittedName>
</protein>
<dbReference type="CDD" id="cd20506">
    <property type="entry name" value="CYCLIN_AtCycA-like_rpt2"/>
    <property type="match status" value="1"/>
</dbReference>
<dbReference type="InterPro" id="IPR004367">
    <property type="entry name" value="Cyclin_C-dom"/>
</dbReference>
<reference evidence="9 10" key="1">
    <citation type="journal article" date="2015" name="Genome Biol. Evol.">
        <title>Comparative Genomics of a Bacterivorous Green Alga Reveals Evolutionary Causalities and Consequences of Phago-Mixotrophic Mode of Nutrition.</title>
        <authorList>
            <person name="Burns J.A."/>
            <person name="Paasch A."/>
            <person name="Narechania A."/>
            <person name="Kim E."/>
        </authorList>
    </citation>
    <scope>NUCLEOTIDE SEQUENCE [LARGE SCALE GENOMIC DNA]</scope>
    <source>
        <strain evidence="9 10">PLY_AMNH</strain>
    </source>
</reference>
<feature type="region of interest" description="Disordered" evidence="6">
    <location>
        <begin position="122"/>
        <end position="145"/>
    </location>
</feature>
<evidence type="ECO:0000313" key="9">
    <source>
        <dbReference type="EMBL" id="KAK3281530.1"/>
    </source>
</evidence>
<dbReference type="PANTHER" id="PTHR10177">
    <property type="entry name" value="CYCLINS"/>
    <property type="match status" value="1"/>
</dbReference>
<dbReference type="InterPro" id="IPR006671">
    <property type="entry name" value="Cyclin_N"/>
</dbReference>
<accession>A0AAE0GNP3</accession>
<evidence type="ECO:0000259" key="7">
    <source>
        <dbReference type="SMART" id="SM00385"/>
    </source>
</evidence>
<proteinExistence type="inferred from homology"/>
<dbReference type="CDD" id="cd20504">
    <property type="entry name" value="CYCLIN_CCNA_rpt1"/>
    <property type="match status" value="1"/>
</dbReference>
<feature type="domain" description="Cyclin-like" evidence="7">
    <location>
        <begin position="226"/>
        <end position="310"/>
    </location>
</feature>